<dbReference type="GeneID" id="18504213"/>
<gene>
    <name evidence="1" type="ORF">Presley_75</name>
</gene>
<dbReference type="KEGG" id="vg:18504213"/>
<accession>U5PZS1</accession>
<dbReference type="RefSeq" id="YP_009007643.1">
    <property type="nucleotide sequence ID" value="NC_023581.1"/>
</dbReference>
<evidence type="ECO:0000313" key="1">
    <source>
        <dbReference type="EMBL" id="AGY48142.1"/>
    </source>
</evidence>
<sequence>MMNNLDELFVELFLKDKTTYKTKDVEVSLGFCAHPKRIHVNIQHKRLEGCGAAVNSVAEAKSMIRDAFLRYTGTTFPEKNPEVRTWHIQLRNGKYYPLCVSPYKPELVPCDDCYAVNLRYGRYPELDWDRDEQNPDIIYIPKNVVWCLTDREPT</sequence>
<proteinExistence type="predicted"/>
<evidence type="ECO:0000313" key="2">
    <source>
        <dbReference type="Proteomes" id="UP000017656"/>
    </source>
</evidence>
<dbReference type="EMBL" id="KF669658">
    <property type="protein sequence ID" value="AGY48142.1"/>
    <property type="molecule type" value="Genomic_DNA"/>
</dbReference>
<organism evidence="1 2">
    <name type="scientific">Acinetobacter phage Presley</name>
    <dbReference type="NCBI Taxonomy" id="1406780"/>
    <lineage>
        <taxon>Viruses</taxon>
        <taxon>Duplodnaviria</taxon>
        <taxon>Heunggongvirae</taxon>
        <taxon>Uroviricota</taxon>
        <taxon>Caudoviricetes</taxon>
        <taxon>Schitoviridae</taxon>
        <taxon>Presleyvirus</taxon>
        <taxon>Presleyvirus presley</taxon>
    </lineage>
</organism>
<dbReference type="Proteomes" id="UP000017656">
    <property type="component" value="Segment"/>
</dbReference>
<reference evidence="1 2" key="1">
    <citation type="journal article" date="2013" name="Genome Announc.">
        <title>Complete Genome of Acinetobacter baumannii N4-Like Podophage Presley.</title>
        <authorList>
            <person name="Farmer N.G."/>
            <person name="Wood T.L."/>
            <person name="Chamakura K.R."/>
            <person name="Kuty Everett G.F."/>
        </authorList>
    </citation>
    <scope>NUCLEOTIDE SEQUENCE [LARGE SCALE GENOMIC DNA]</scope>
</reference>
<keyword evidence="2" id="KW-1185">Reference proteome</keyword>
<name>U5PZS1_9CAUD</name>
<protein>
    <submittedName>
        <fullName evidence="1">Uncharacterized protein</fullName>
    </submittedName>
</protein>